<dbReference type="GeneID" id="54349618"/>
<dbReference type="Proteomes" id="UP000800082">
    <property type="component" value="Unassembled WGS sequence"/>
</dbReference>
<organism evidence="1 2">
    <name type="scientific">Didymella exigua CBS 183.55</name>
    <dbReference type="NCBI Taxonomy" id="1150837"/>
    <lineage>
        <taxon>Eukaryota</taxon>
        <taxon>Fungi</taxon>
        <taxon>Dikarya</taxon>
        <taxon>Ascomycota</taxon>
        <taxon>Pezizomycotina</taxon>
        <taxon>Dothideomycetes</taxon>
        <taxon>Pleosporomycetidae</taxon>
        <taxon>Pleosporales</taxon>
        <taxon>Pleosporineae</taxon>
        <taxon>Didymellaceae</taxon>
        <taxon>Didymella</taxon>
    </lineage>
</organism>
<name>A0A6A5RQM7_9PLEO</name>
<reference evidence="1" key="1">
    <citation type="journal article" date="2020" name="Stud. Mycol.">
        <title>101 Dothideomycetes genomes: a test case for predicting lifestyles and emergence of pathogens.</title>
        <authorList>
            <person name="Haridas S."/>
            <person name="Albert R."/>
            <person name="Binder M."/>
            <person name="Bloem J."/>
            <person name="Labutti K."/>
            <person name="Salamov A."/>
            <person name="Andreopoulos B."/>
            <person name="Baker S."/>
            <person name="Barry K."/>
            <person name="Bills G."/>
            <person name="Bluhm B."/>
            <person name="Cannon C."/>
            <person name="Castanera R."/>
            <person name="Culley D."/>
            <person name="Daum C."/>
            <person name="Ezra D."/>
            <person name="Gonzalez J."/>
            <person name="Henrissat B."/>
            <person name="Kuo A."/>
            <person name="Liang C."/>
            <person name="Lipzen A."/>
            <person name="Lutzoni F."/>
            <person name="Magnuson J."/>
            <person name="Mondo S."/>
            <person name="Nolan M."/>
            <person name="Ohm R."/>
            <person name="Pangilinan J."/>
            <person name="Park H.-J."/>
            <person name="Ramirez L."/>
            <person name="Alfaro M."/>
            <person name="Sun H."/>
            <person name="Tritt A."/>
            <person name="Yoshinaga Y."/>
            <person name="Zwiers L.-H."/>
            <person name="Turgeon B."/>
            <person name="Goodwin S."/>
            <person name="Spatafora J."/>
            <person name="Crous P."/>
            <person name="Grigoriev I."/>
        </authorList>
    </citation>
    <scope>NUCLEOTIDE SEQUENCE</scope>
    <source>
        <strain evidence="1">CBS 183.55</strain>
    </source>
</reference>
<sequence>MPRSLSTTKNWARWVSACCQMYLLPGAGGEIRRLCHARITYNAAGHYLNAKEMLAETGDSAQNLELLYCSAQRFVTKIPGGA</sequence>
<dbReference type="EMBL" id="ML978963">
    <property type="protein sequence ID" value="KAF1930645.1"/>
    <property type="molecule type" value="Genomic_DNA"/>
</dbReference>
<keyword evidence="2" id="KW-1185">Reference proteome</keyword>
<protein>
    <submittedName>
        <fullName evidence="1">Uncharacterized protein</fullName>
    </submittedName>
</protein>
<proteinExistence type="predicted"/>
<dbReference type="RefSeq" id="XP_033450893.1">
    <property type="nucleotide sequence ID" value="XM_033591950.1"/>
</dbReference>
<evidence type="ECO:0000313" key="1">
    <source>
        <dbReference type="EMBL" id="KAF1930645.1"/>
    </source>
</evidence>
<gene>
    <name evidence="1" type="ORF">M421DRAFT_418940</name>
</gene>
<dbReference type="AlphaFoldDB" id="A0A6A5RQM7"/>
<evidence type="ECO:0000313" key="2">
    <source>
        <dbReference type="Proteomes" id="UP000800082"/>
    </source>
</evidence>
<accession>A0A6A5RQM7</accession>